<dbReference type="SUPFAM" id="SSF50876">
    <property type="entry name" value="Avidin/streptavidin"/>
    <property type="match status" value="1"/>
</dbReference>
<name>A0A1V4KXW5_PATFA</name>
<evidence type="ECO:0000256" key="8">
    <source>
        <dbReference type="PIRSR" id="PIRSR605468-51"/>
    </source>
</evidence>
<dbReference type="PROSITE" id="PS51326">
    <property type="entry name" value="AVIDIN_2"/>
    <property type="match status" value="1"/>
</dbReference>
<dbReference type="InterPro" id="IPR005469">
    <property type="entry name" value="Avidin"/>
</dbReference>
<dbReference type="OrthoDB" id="2821340at2759"/>
<evidence type="ECO:0000256" key="3">
    <source>
        <dbReference type="ARBA" id="ARBA00022525"/>
    </source>
</evidence>
<keyword evidence="4 9" id="KW-0732">Signal</keyword>
<dbReference type="EMBL" id="LSYS01001295">
    <property type="protein sequence ID" value="OPJ89235.1"/>
    <property type="molecule type" value="Genomic_DNA"/>
</dbReference>
<evidence type="ECO:0000313" key="10">
    <source>
        <dbReference type="EMBL" id="OPJ89235.1"/>
    </source>
</evidence>
<evidence type="ECO:0000256" key="7">
    <source>
        <dbReference type="ARBA" id="ARBA00023267"/>
    </source>
</evidence>
<comment type="similarity">
    <text evidence="2 9">Belongs to the avidin/streptavidin family.</text>
</comment>
<comment type="subcellular location">
    <subcellularLocation>
        <location evidence="1 9">Secreted</location>
    </subcellularLocation>
</comment>
<dbReference type="PRINTS" id="PR00709">
    <property type="entry name" value="AVIDIN"/>
</dbReference>
<feature type="disulfide bond" evidence="8">
    <location>
        <begin position="87"/>
        <end position="168"/>
    </location>
</feature>
<dbReference type="AlphaFoldDB" id="A0A1V4KXW5"/>
<evidence type="ECO:0000256" key="2">
    <source>
        <dbReference type="ARBA" id="ARBA00006297"/>
    </source>
</evidence>
<dbReference type="InterPro" id="IPR051764">
    <property type="entry name" value="Avidin/Streptavidin-rel"/>
</dbReference>
<dbReference type="GO" id="GO:0005576">
    <property type="term" value="C:extracellular region"/>
    <property type="evidence" value="ECO:0007669"/>
    <property type="project" value="UniProtKB-SubCell"/>
</dbReference>
<keyword evidence="3 9" id="KW-0964">Secreted</keyword>
<dbReference type="PANTHER" id="PTHR34399:SF3">
    <property type="entry name" value="AVID PROTEIN-RELATED"/>
    <property type="match status" value="1"/>
</dbReference>
<sequence length="199" mass="21559">MITAAQAASDFDITDQLTCVGDHHALYSIPSNTAVYYLSEKVILYALQESPGLPAAHPATFPADVGVAKDPPADRECVSVMPPVAECELTGEWVNDLGSYMTIGPVDKEGKFDGSYETAVKDTTSNIYCSPLVGFQHTCKENFAFGFTVNWKSSDPAINSITVFTGQCFVDDAGKETLKTMWLLRSGVGNIKDDWKATK</sequence>
<evidence type="ECO:0000313" key="11">
    <source>
        <dbReference type="Proteomes" id="UP000190648"/>
    </source>
</evidence>
<evidence type="ECO:0000256" key="4">
    <source>
        <dbReference type="ARBA" id="ARBA00022729"/>
    </source>
</evidence>
<comment type="function">
    <text evidence="9">Forms a strong non-covalent specific complex with biotin.</text>
</comment>
<accession>A0A1V4KXW5</accession>
<comment type="caution">
    <text evidence="10">The sequence shown here is derived from an EMBL/GenBank/DDBJ whole genome shotgun (WGS) entry which is preliminary data.</text>
</comment>
<reference evidence="10 11" key="1">
    <citation type="submission" date="2016-02" db="EMBL/GenBank/DDBJ databases">
        <title>Band-tailed pigeon sequencing and assembly.</title>
        <authorList>
            <person name="Soares A.E."/>
            <person name="Novak B.J."/>
            <person name="Rice E.S."/>
            <person name="O'Connell B."/>
            <person name="Chang D."/>
            <person name="Weber S."/>
            <person name="Shapiro B."/>
        </authorList>
    </citation>
    <scope>NUCLEOTIDE SEQUENCE [LARGE SCALE GENOMIC DNA]</scope>
    <source>
        <strain evidence="10">BTP2013</strain>
        <tissue evidence="10">Blood</tissue>
    </source>
</reference>
<dbReference type="PANTHER" id="PTHR34399">
    <property type="entry name" value="AVIDIN-RELATED"/>
    <property type="match status" value="1"/>
</dbReference>
<proteinExistence type="inferred from homology"/>
<evidence type="ECO:0000256" key="1">
    <source>
        <dbReference type="ARBA" id="ARBA00004613"/>
    </source>
</evidence>
<organism evidence="10 11">
    <name type="scientific">Patagioenas fasciata monilis</name>
    <dbReference type="NCBI Taxonomy" id="372326"/>
    <lineage>
        <taxon>Eukaryota</taxon>
        <taxon>Metazoa</taxon>
        <taxon>Chordata</taxon>
        <taxon>Craniata</taxon>
        <taxon>Vertebrata</taxon>
        <taxon>Euteleostomi</taxon>
        <taxon>Archelosauria</taxon>
        <taxon>Archosauria</taxon>
        <taxon>Dinosauria</taxon>
        <taxon>Saurischia</taxon>
        <taxon>Theropoda</taxon>
        <taxon>Coelurosauria</taxon>
        <taxon>Aves</taxon>
        <taxon>Neognathae</taxon>
        <taxon>Neoaves</taxon>
        <taxon>Columbimorphae</taxon>
        <taxon>Columbiformes</taxon>
        <taxon>Columbidae</taxon>
        <taxon>Patagioenas</taxon>
    </lineage>
</organism>
<evidence type="ECO:0000256" key="6">
    <source>
        <dbReference type="ARBA" id="ARBA00023180"/>
    </source>
</evidence>
<dbReference type="Pfam" id="PF01382">
    <property type="entry name" value="Avidin"/>
    <property type="match status" value="1"/>
</dbReference>
<dbReference type="InterPro" id="IPR036896">
    <property type="entry name" value="Avidin-like_sf"/>
</dbReference>
<keyword evidence="5 8" id="KW-1015">Disulfide bond</keyword>
<dbReference type="GO" id="GO:0009374">
    <property type="term" value="F:biotin binding"/>
    <property type="evidence" value="ECO:0007669"/>
    <property type="project" value="UniProtKB-UniRule"/>
</dbReference>
<keyword evidence="6 9" id="KW-0325">Glycoprotein</keyword>
<evidence type="ECO:0000256" key="5">
    <source>
        <dbReference type="ARBA" id="ARBA00023157"/>
    </source>
</evidence>
<protein>
    <recommendedName>
        <fullName evidence="9">Avidin</fullName>
    </recommendedName>
</protein>
<gene>
    <name evidence="10" type="ORF">AV530_019737</name>
</gene>
<keyword evidence="7 9" id="KW-0092">Biotin</keyword>
<dbReference type="Proteomes" id="UP000190648">
    <property type="component" value="Unassembled WGS sequence"/>
</dbReference>
<keyword evidence="11" id="KW-1185">Reference proteome</keyword>
<dbReference type="Gene3D" id="2.40.128.30">
    <property type="entry name" value="Avidin-like"/>
    <property type="match status" value="1"/>
</dbReference>
<comment type="subunit">
    <text evidence="9">Homotetramer.</text>
</comment>
<evidence type="ECO:0000256" key="9">
    <source>
        <dbReference type="RuleBase" id="RU369114"/>
    </source>
</evidence>
<dbReference type="InterPro" id="IPR005468">
    <property type="entry name" value="Avidin/str"/>
</dbReference>